<evidence type="ECO:0000313" key="5">
    <source>
        <dbReference type="Proteomes" id="UP001183604"/>
    </source>
</evidence>
<keyword evidence="1" id="KW-0812">Transmembrane</keyword>
<keyword evidence="5" id="KW-1185">Reference proteome</keyword>
<reference evidence="3 5" key="2">
    <citation type="submission" date="2023-07" db="EMBL/GenBank/DDBJ databases">
        <title>Sequencing the genomes of 1000 actinobacteria strains.</title>
        <authorList>
            <person name="Klenk H.-P."/>
        </authorList>
    </citation>
    <scope>NUCLEOTIDE SEQUENCE [LARGE SCALE GENOMIC DNA]</scope>
    <source>
        <strain evidence="3 5">DSM 44724</strain>
    </source>
</reference>
<feature type="transmembrane region" description="Helical" evidence="1">
    <location>
        <begin position="223"/>
        <end position="241"/>
    </location>
</feature>
<feature type="transmembrane region" description="Helical" evidence="1">
    <location>
        <begin position="247"/>
        <end position="280"/>
    </location>
</feature>
<dbReference type="EMBL" id="JAVDYD010000001">
    <property type="protein sequence ID" value="MDR7336537.1"/>
    <property type="molecule type" value="Genomic_DNA"/>
</dbReference>
<evidence type="ECO:0000313" key="2">
    <source>
        <dbReference type="EMBL" id="MDA1387869.1"/>
    </source>
</evidence>
<feature type="transmembrane region" description="Helical" evidence="1">
    <location>
        <begin position="177"/>
        <end position="197"/>
    </location>
</feature>
<name>A0A9X3SX13_9ACTN</name>
<evidence type="ECO:0000313" key="3">
    <source>
        <dbReference type="EMBL" id="MDR7336537.1"/>
    </source>
</evidence>
<dbReference type="EMBL" id="JAPZVQ010000020">
    <property type="protein sequence ID" value="MDA1387869.1"/>
    <property type="molecule type" value="Genomic_DNA"/>
</dbReference>
<feature type="transmembrane region" description="Helical" evidence="1">
    <location>
        <begin position="287"/>
        <end position="310"/>
    </location>
</feature>
<dbReference type="Proteomes" id="UP001183604">
    <property type="component" value="Unassembled WGS sequence"/>
</dbReference>
<keyword evidence="1" id="KW-0472">Membrane</keyword>
<gene>
    <name evidence="3" type="ORF">J2S69_000256</name>
    <name evidence="2" type="ORF">O2L01_22945</name>
</gene>
<feature type="transmembrane region" description="Helical" evidence="1">
    <location>
        <begin position="83"/>
        <end position="104"/>
    </location>
</feature>
<evidence type="ECO:0000313" key="4">
    <source>
        <dbReference type="Proteomes" id="UP001145799"/>
    </source>
</evidence>
<reference evidence="2" key="1">
    <citation type="submission" date="2022-12" db="EMBL/GenBank/DDBJ databases">
        <title>Gycomyces niveus sp.nov., a novel actinomycete isolated from soil in Shouguang.</title>
        <authorList>
            <person name="Yang X."/>
        </authorList>
    </citation>
    <scope>NUCLEOTIDE SEQUENCE</scope>
    <source>
        <strain evidence="2">DSM 44724</strain>
    </source>
</reference>
<feature type="transmembrane region" description="Helical" evidence="1">
    <location>
        <begin position="59"/>
        <end position="76"/>
    </location>
</feature>
<feature type="transmembrane region" description="Helical" evidence="1">
    <location>
        <begin position="330"/>
        <end position="354"/>
    </location>
</feature>
<dbReference type="RefSeq" id="WP_270124364.1">
    <property type="nucleotide sequence ID" value="NZ_BAAAOM010000002.1"/>
</dbReference>
<comment type="caution">
    <text evidence="2">The sequence shown here is derived from an EMBL/GenBank/DDBJ whole genome shotgun (WGS) entry which is preliminary data.</text>
</comment>
<accession>A0A9X3SX13</accession>
<dbReference type="Proteomes" id="UP001145799">
    <property type="component" value="Unassembled WGS sequence"/>
</dbReference>
<sequence length="428" mass="45385">MTTRRAALSAALVLAAWALLLAGVWRLGQLKLANAAGSLQLGAMPLFGSWESHVDATLLPPIIVGALTIALLPAACARLRWRYAFAATVAAGVAFSIALGFAHLHPRTWTDLDHHYASNAHFIDDAGGVAQFLSHYTELQLDGTYPVHLQSHPPGLVLFFWAAAKIGLEGLLFQNTVIKLAVAAAIAAALMIGRDVAGERLTRRAAPFLAIAPAAYWQNNADLIFAGVTLTAVACLVLATNRTGTRAILLTILGGLIAGAALMLSFSAALLAVPIAAVAIWRRRWKVLLGGGAIAAAVVLAPLAFGYWWLEGLQATRVRYYGGVAALRGYWYFLLANLAVLALALGPATAVAFTRLRDRRMWIVVGSCLAAVAAADLSGMSSSEVERIWQPFMPLLLLAGAALTRPRAWLALQLAVAVVLAAALRVQW</sequence>
<organism evidence="2 4">
    <name type="scientific">Glycomyces lechevalierae</name>
    <dbReference type="NCBI Taxonomy" id="256034"/>
    <lineage>
        <taxon>Bacteria</taxon>
        <taxon>Bacillati</taxon>
        <taxon>Actinomycetota</taxon>
        <taxon>Actinomycetes</taxon>
        <taxon>Glycomycetales</taxon>
        <taxon>Glycomycetaceae</taxon>
        <taxon>Glycomyces</taxon>
    </lineage>
</organism>
<protein>
    <submittedName>
        <fullName evidence="3">Uncharacterized membrane protein YhaH (DUF805 family)</fullName>
    </submittedName>
</protein>
<dbReference type="AlphaFoldDB" id="A0A9X3SX13"/>
<keyword evidence="1" id="KW-1133">Transmembrane helix</keyword>
<evidence type="ECO:0000256" key="1">
    <source>
        <dbReference type="SAM" id="Phobius"/>
    </source>
</evidence>
<proteinExistence type="predicted"/>